<keyword evidence="1" id="KW-0472">Membrane</keyword>
<evidence type="ECO:0000256" key="1">
    <source>
        <dbReference type="SAM" id="Phobius"/>
    </source>
</evidence>
<feature type="transmembrane region" description="Helical" evidence="1">
    <location>
        <begin position="466"/>
        <end position="491"/>
    </location>
</feature>
<sequence length="510" mass="57792">MLSLLSEYTILTQCYSDQTNLEINEVKSQIQVYLFPTGKDDCNELPSAVILQVTFQNPALDVQIVSTVFQYKNSIKFNIPIPNIALYFDVKASQLKLKSYNQVLVQQIQEITLTRSKDTNILYNLAVSYDQKIFTTTANFPKTFTTINVINAMLIITNSIKTYTIPYDGKSTVDSAAKTVVLMFENTDLSPILYDTGVLNIRLESEYGSADVFSSCYAKTNLLEYKNQPSPGNILEFTPYSNSLYIEINQSEYFVQELAKCTSLKIVITVNDGVCQLIGRLPAASMQFNIQVNTKFQANLDHNGFPDLEPPALSFVECMHVLEKNGQKAHISVSYYDAKNIAINRVYMDTKSIQQSCFENVHMNLEDSTITVTATRICPVVLKQRAQMILKTYSSQHTYFLEQSDDLLNIEFDLEGDLKVQFNSISNDIVEKIKDSYSFRLLILTKKGVFIDVLQPTFSTTTFEEIIIINIIILISTLSISVVIGGLNIFYKRKSKLSKRIKKTIEIDEI</sequence>
<dbReference type="Proteomes" id="UP000018208">
    <property type="component" value="Unassembled WGS sequence"/>
</dbReference>
<dbReference type="EMBL" id="AUWU02000006">
    <property type="protein sequence ID" value="KAH0572172.1"/>
    <property type="molecule type" value="Genomic_DNA"/>
</dbReference>
<dbReference type="AlphaFoldDB" id="V6LSX8"/>
<keyword evidence="1" id="KW-0812">Transmembrane</keyword>
<gene>
    <name evidence="2" type="ORF">SS50377_12151</name>
    <name evidence="3" type="ORF">SS50377_26381</name>
</gene>
<name>V6LSX8_9EUKA</name>
<evidence type="ECO:0000313" key="2">
    <source>
        <dbReference type="EMBL" id="EST47752.1"/>
    </source>
</evidence>
<evidence type="ECO:0000313" key="3">
    <source>
        <dbReference type="EMBL" id="KAH0572172.1"/>
    </source>
</evidence>
<reference evidence="2 3" key="1">
    <citation type="journal article" date="2014" name="PLoS Genet.">
        <title>The Genome of Spironucleus salmonicida Highlights a Fish Pathogen Adapted to Fluctuating Environments.</title>
        <authorList>
            <person name="Xu F."/>
            <person name="Jerlstrom-Hultqvist J."/>
            <person name="Einarsson E."/>
            <person name="Astvaldsson A."/>
            <person name="Svard S.G."/>
            <person name="Andersson J.O."/>
        </authorList>
    </citation>
    <scope>NUCLEOTIDE SEQUENCE</scope>
    <source>
        <strain evidence="3">ATCC 50377</strain>
    </source>
</reference>
<accession>V6LSX8</accession>
<dbReference type="VEuPathDB" id="GiardiaDB:SS50377_26381"/>
<evidence type="ECO:0008006" key="5">
    <source>
        <dbReference type="Google" id="ProtNLM"/>
    </source>
</evidence>
<proteinExistence type="predicted"/>
<organism evidence="2">
    <name type="scientific">Spironucleus salmonicida</name>
    <dbReference type="NCBI Taxonomy" id="348837"/>
    <lineage>
        <taxon>Eukaryota</taxon>
        <taxon>Metamonada</taxon>
        <taxon>Diplomonadida</taxon>
        <taxon>Hexamitidae</taxon>
        <taxon>Hexamitinae</taxon>
        <taxon>Spironucleus</taxon>
    </lineage>
</organism>
<dbReference type="EMBL" id="KI546035">
    <property type="protein sequence ID" value="EST47752.1"/>
    <property type="molecule type" value="Genomic_DNA"/>
</dbReference>
<keyword evidence="1" id="KW-1133">Transmembrane helix</keyword>
<reference evidence="3" key="2">
    <citation type="submission" date="2020-12" db="EMBL/GenBank/DDBJ databases">
        <title>New Spironucleus salmonicida genome in near-complete chromosomes.</title>
        <authorList>
            <person name="Xu F."/>
            <person name="Kurt Z."/>
            <person name="Jimenez-Gonzalez A."/>
            <person name="Astvaldsson A."/>
            <person name="Andersson J.O."/>
            <person name="Svard S.G."/>
        </authorList>
    </citation>
    <scope>NUCLEOTIDE SEQUENCE</scope>
    <source>
        <strain evidence="3">ATCC 50377</strain>
    </source>
</reference>
<evidence type="ECO:0000313" key="4">
    <source>
        <dbReference type="Proteomes" id="UP000018208"/>
    </source>
</evidence>
<keyword evidence="4" id="KW-1185">Reference proteome</keyword>
<protein>
    <recommendedName>
        <fullName evidence="5">Transmembrane protein</fullName>
    </recommendedName>
</protein>